<evidence type="ECO:0000313" key="3">
    <source>
        <dbReference type="EMBL" id="OJF15631.1"/>
    </source>
</evidence>
<evidence type="ECO:0008006" key="5">
    <source>
        <dbReference type="Google" id="ProtNLM"/>
    </source>
</evidence>
<gene>
    <name evidence="3" type="ORF">BG844_03690</name>
</gene>
<feature type="transmembrane region" description="Helical" evidence="2">
    <location>
        <begin position="123"/>
        <end position="149"/>
    </location>
</feature>
<keyword evidence="2" id="KW-0472">Membrane</keyword>
<keyword evidence="2" id="KW-1133">Transmembrane helix</keyword>
<evidence type="ECO:0000256" key="2">
    <source>
        <dbReference type="SAM" id="Phobius"/>
    </source>
</evidence>
<keyword evidence="4" id="KW-1185">Reference proteome</keyword>
<organism evidence="3 4">
    <name type="scientific">Couchioplanes caeruleus subsp. caeruleus</name>
    <dbReference type="NCBI Taxonomy" id="56427"/>
    <lineage>
        <taxon>Bacteria</taxon>
        <taxon>Bacillati</taxon>
        <taxon>Actinomycetota</taxon>
        <taxon>Actinomycetes</taxon>
        <taxon>Micromonosporales</taxon>
        <taxon>Micromonosporaceae</taxon>
        <taxon>Couchioplanes</taxon>
    </lineage>
</organism>
<dbReference type="AlphaFoldDB" id="A0A1K0FS15"/>
<reference evidence="3 4" key="1">
    <citation type="submission" date="2016-09" db="EMBL/GenBank/DDBJ databases">
        <title>Couchioplanes caeruleus draft genome sequence.</title>
        <authorList>
            <person name="Sheehan J."/>
            <person name="Caffrey P."/>
        </authorList>
    </citation>
    <scope>NUCLEOTIDE SEQUENCE [LARGE SCALE GENOMIC DNA]</scope>
    <source>
        <strain evidence="3 4">DSM 43634</strain>
    </source>
</reference>
<dbReference type="Proteomes" id="UP000182486">
    <property type="component" value="Unassembled WGS sequence"/>
</dbReference>
<feature type="region of interest" description="Disordered" evidence="1">
    <location>
        <begin position="1"/>
        <end position="24"/>
    </location>
</feature>
<name>A0A1K0FS15_9ACTN</name>
<comment type="caution">
    <text evidence="3">The sequence shown here is derived from an EMBL/GenBank/DDBJ whole genome shotgun (WGS) entry which is preliminary data.</text>
</comment>
<evidence type="ECO:0000256" key="1">
    <source>
        <dbReference type="SAM" id="MobiDB-lite"/>
    </source>
</evidence>
<sequence length="153" mass="14910">MHYPSGGPPPAVPPPPHDGAWSPARVDPVAGTEYGLVHLRVVPAMSGQATGSLIAGIASILVSMLVLCFGLVGATESWGALVAGAFALLAVLLGGGAVAAGMSALRQIRGSGREGRLRFTGRGVAVAGCSCGAVGAGIALLSLAVSIVIGSTS</sequence>
<proteinExistence type="predicted"/>
<accession>A0A1K0FS15</accession>
<feature type="compositionally biased region" description="Pro residues" evidence="1">
    <location>
        <begin position="1"/>
        <end position="17"/>
    </location>
</feature>
<dbReference type="EMBL" id="MEIA01000015">
    <property type="protein sequence ID" value="OJF15631.1"/>
    <property type="molecule type" value="Genomic_DNA"/>
</dbReference>
<feature type="transmembrane region" description="Helical" evidence="2">
    <location>
        <begin position="53"/>
        <end position="72"/>
    </location>
</feature>
<feature type="transmembrane region" description="Helical" evidence="2">
    <location>
        <begin position="78"/>
        <end position="102"/>
    </location>
</feature>
<evidence type="ECO:0000313" key="4">
    <source>
        <dbReference type="Proteomes" id="UP000182486"/>
    </source>
</evidence>
<protein>
    <recommendedName>
        <fullName evidence="5">DUF4190 domain-containing protein</fullName>
    </recommendedName>
</protein>
<keyword evidence="2" id="KW-0812">Transmembrane</keyword>